<dbReference type="InterPro" id="IPR036259">
    <property type="entry name" value="MFS_trans_sf"/>
</dbReference>
<feature type="domain" description="Major facilitator superfamily (MFS) profile" evidence="6">
    <location>
        <begin position="22"/>
        <end position="488"/>
    </location>
</feature>
<reference evidence="8" key="1">
    <citation type="submission" date="2022-11" db="UniProtKB">
        <authorList>
            <consortium name="WormBaseParasite"/>
        </authorList>
    </citation>
    <scope>IDENTIFICATION</scope>
</reference>
<dbReference type="Proteomes" id="UP000887540">
    <property type="component" value="Unplaced"/>
</dbReference>
<accession>A0A914ESA6</accession>
<evidence type="ECO:0000256" key="4">
    <source>
        <dbReference type="ARBA" id="ARBA00023136"/>
    </source>
</evidence>
<dbReference type="SUPFAM" id="SSF103473">
    <property type="entry name" value="MFS general substrate transporter"/>
    <property type="match status" value="1"/>
</dbReference>
<dbReference type="InterPro" id="IPR050382">
    <property type="entry name" value="MFS_Na/Anion_cotransporter"/>
</dbReference>
<sequence length="526" mass="58572">MDLAITEKPFPFFHPKSRRFHLVLLIMLMMFCAIWMRSNLAMTMTCMVNTTALAIQASNSSSSVKNLHNLTNIQQVPSSCHAQIEDGEQRTVINDYGGSIIWDAKAQSLIFSGNFYGSLLTILPAGYFADRTSPSNMMQIAMLIFITCTVAFPYLAMYSSYQIVVFSRVIMGLGEGIMAPAMNAMITNWLPNHEKATSAAIFTSGNQLSGIVGLPIAAAFCASQWKWPAVFYCASFLGIVWLIIWRLTVTNTPRKSSLITVKEKAYLEKVVVMNRPQMKNFKTPWRHIFTSVPFLSCVLCSFSGMMVMIIIQLYIPTFFKEVLFLKVVDNGFYSAAPYIVQFFAKLLWSLLMDKLKEKRLLSQTASCKLSQGLSTAIIVVFLVLLGYVPDCKNPYIAVLLVCVMGSGFGIGINGFYASILSLAPAYTGILSSIQMVIGFTGMIVTPQLVSYFRVYGTLEEWRIIFFIIAGSMLVSGIIFVIFAEAEIQSWAKFDNISEKSQHNLLNGAESLNDKAGKEQTVILIKK</sequence>
<evidence type="ECO:0000256" key="5">
    <source>
        <dbReference type="SAM" id="Phobius"/>
    </source>
</evidence>
<proteinExistence type="predicted"/>
<dbReference type="WBParaSite" id="ACRNAN_scaffold9841.g15643.t1">
    <property type="protein sequence ID" value="ACRNAN_scaffold9841.g15643.t1"/>
    <property type="gene ID" value="ACRNAN_scaffold9841.g15643"/>
</dbReference>
<dbReference type="GO" id="GO:0006820">
    <property type="term" value="P:monoatomic anion transport"/>
    <property type="evidence" value="ECO:0007669"/>
    <property type="project" value="TreeGrafter"/>
</dbReference>
<keyword evidence="2 5" id="KW-0812">Transmembrane</keyword>
<dbReference type="GO" id="GO:0022857">
    <property type="term" value="F:transmembrane transporter activity"/>
    <property type="evidence" value="ECO:0007669"/>
    <property type="project" value="InterPro"/>
</dbReference>
<feature type="transmembrane region" description="Helical" evidence="5">
    <location>
        <begin position="20"/>
        <end position="38"/>
    </location>
</feature>
<feature type="transmembrane region" description="Helical" evidence="5">
    <location>
        <begin position="288"/>
        <end position="315"/>
    </location>
</feature>
<feature type="transmembrane region" description="Helical" evidence="5">
    <location>
        <begin position="229"/>
        <end position="249"/>
    </location>
</feature>
<dbReference type="Gene3D" id="1.20.1250.20">
    <property type="entry name" value="MFS general substrate transporter like domains"/>
    <property type="match status" value="2"/>
</dbReference>
<feature type="transmembrane region" description="Helical" evidence="5">
    <location>
        <begin position="395"/>
        <end position="416"/>
    </location>
</feature>
<dbReference type="InterPro" id="IPR020846">
    <property type="entry name" value="MFS_dom"/>
</dbReference>
<dbReference type="GO" id="GO:0016020">
    <property type="term" value="C:membrane"/>
    <property type="evidence" value="ECO:0007669"/>
    <property type="project" value="UniProtKB-SubCell"/>
</dbReference>
<feature type="transmembrane region" description="Helical" evidence="5">
    <location>
        <begin position="372"/>
        <end position="389"/>
    </location>
</feature>
<keyword evidence="4 5" id="KW-0472">Membrane</keyword>
<keyword evidence="3 5" id="KW-1133">Transmembrane helix</keyword>
<evidence type="ECO:0000256" key="1">
    <source>
        <dbReference type="ARBA" id="ARBA00004141"/>
    </source>
</evidence>
<dbReference type="PROSITE" id="PS50850">
    <property type="entry name" value="MFS"/>
    <property type="match status" value="1"/>
</dbReference>
<dbReference type="Pfam" id="PF07690">
    <property type="entry name" value="MFS_1"/>
    <property type="match status" value="1"/>
</dbReference>
<keyword evidence="7" id="KW-1185">Reference proteome</keyword>
<feature type="transmembrane region" description="Helical" evidence="5">
    <location>
        <begin position="109"/>
        <end position="128"/>
    </location>
</feature>
<evidence type="ECO:0000313" key="7">
    <source>
        <dbReference type="Proteomes" id="UP000887540"/>
    </source>
</evidence>
<evidence type="ECO:0000259" key="6">
    <source>
        <dbReference type="PROSITE" id="PS50850"/>
    </source>
</evidence>
<organism evidence="7 8">
    <name type="scientific">Acrobeloides nanus</name>
    <dbReference type="NCBI Taxonomy" id="290746"/>
    <lineage>
        <taxon>Eukaryota</taxon>
        <taxon>Metazoa</taxon>
        <taxon>Ecdysozoa</taxon>
        <taxon>Nematoda</taxon>
        <taxon>Chromadorea</taxon>
        <taxon>Rhabditida</taxon>
        <taxon>Tylenchina</taxon>
        <taxon>Cephalobomorpha</taxon>
        <taxon>Cephaloboidea</taxon>
        <taxon>Cephalobidae</taxon>
        <taxon>Acrobeloides</taxon>
    </lineage>
</organism>
<dbReference type="PANTHER" id="PTHR11662:SF60">
    <property type="entry name" value="MAJOR FACILITATOR SUPERFAMILY (MFS) PROFILE DOMAIN-CONTAINING PROTEIN"/>
    <property type="match status" value="1"/>
</dbReference>
<evidence type="ECO:0000256" key="3">
    <source>
        <dbReference type="ARBA" id="ARBA00022989"/>
    </source>
</evidence>
<feature type="transmembrane region" description="Helical" evidence="5">
    <location>
        <begin position="140"/>
        <end position="157"/>
    </location>
</feature>
<dbReference type="FunFam" id="1.20.1250.20:FF:000532">
    <property type="entry name" value="SLC (SoLute Carrier) homolog"/>
    <property type="match status" value="1"/>
</dbReference>
<dbReference type="PANTHER" id="PTHR11662">
    <property type="entry name" value="SOLUTE CARRIER FAMILY 17"/>
    <property type="match status" value="1"/>
</dbReference>
<evidence type="ECO:0000313" key="8">
    <source>
        <dbReference type="WBParaSite" id="ACRNAN_scaffold9841.g15643.t1"/>
    </source>
</evidence>
<dbReference type="AlphaFoldDB" id="A0A914ESA6"/>
<evidence type="ECO:0000256" key="2">
    <source>
        <dbReference type="ARBA" id="ARBA00022692"/>
    </source>
</evidence>
<feature type="transmembrane region" description="Helical" evidence="5">
    <location>
        <begin position="163"/>
        <end position="186"/>
    </location>
</feature>
<feature type="transmembrane region" description="Helical" evidence="5">
    <location>
        <begin position="423"/>
        <end position="443"/>
    </location>
</feature>
<comment type="subcellular location">
    <subcellularLocation>
        <location evidence="1">Membrane</location>
        <topology evidence="1">Multi-pass membrane protein</topology>
    </subcellularLocation>
</comment>
<name>A0A914ESA6_9BILA</name>
<dbReference type="InterPro" id="IPR011701">
    <property type="entry name" value="MFS"/>
</dbReference>
<feature type="transmembrane region" description="Helical" evidence="5">
    <location>
        <begin position="463"/>
        <end position="483"/>
    </location>
</feature>
<feature type="transmembrane region" description="Helical" evidence="5">
    <location>
        <begin position="335"/>
        <end position="351"/>
    </location>
</feature>
<protein>
    <submittedName>
        <fullName evidence="8">Major facilitator superfamily (MFS) profile domain-containing protein</fullName>
    </submittedName>
</protein>